<name>A0A1I1JL67_9SPHI</name>
<proteinExistence type="predicted"/>
<evidence type="ECO:0000313" key="2">
    <source>
        <dbReference type="Proteomes" id="UP000199577"/>
    </source>
</evidence>
<dbReference type="STRING" id="623281.SAMN05421747_112104"/>
<dbReference type="AlphaFoldDB" id="A0A1I1JL67"/>
<dbReference type="EMBL" id="FOLL01000012">
    <property type="protein sequence ID" value="SFC49226.1"/>
    <property type="molecule type" value="Genomic_DNA"/>
</dbReference>
<protein>
    <submittedName>
        <fullName evidence="1">Uncharacterized protein</fullName>
    </submittedName>
</protein>
<keyword evidence="2" id="KW-1185">Reference proteome</keyword>
<organism evidence="1 2">
    <name type="scientific">Parapedobacter composti</name>
    <dbReference type="NCBI Taxonomy" id="623281"/>
    <lineage>
        <taxon>Bacteria</taxon>
        <taxon>Pseudomonadati</taxon>
        <taxon>Bacteroidota</taxon>
        <taxon>Sphingobacteriia</taxon>
        <taxon>Sphingobacteriales</taxon>
        <taxon>Sphingobacteriaceae</taxon>
        <taxon>Parapedobacter</taxon>
    </lineage>
</organism>
<accession>A0A1I1JL67</accession>
<sequence>MSKVKSDNHKGKPRQAHTQFIDSLYVLLYAPVYVKSRVMAARE</sequence>
<dbReference type="Proteomes" id="UP000199577">
    <property type="component" value="Unassembled WGS sequence"/>
</dbReference>
<gene>
    <name evidence="1" type="ORF">SAMN05421747_112104</name>
</gene>
<evidence type="ECO:0000313" key="1">
    <source>
        <dbReference type="EMBL" id="SFC49226.1"/>
    </source>
</evidence>
<reference evidence="1 2" key="1">
    <citation type="submission" date="2016-10" db="EMBL/GenBank/DDBJ databases">
        <authorList>
            <person name="de Groot N.N."/>
        </authorList>
    </citation>
    <scope>NUCLEOTIDE SEQUENCE [LARGE SCALE GENOMIC DNA]</scope>
    <source>
        <strain evidence="1 2">DSM 22900</strain>
    </source>
</reference>